<evidence type="ECO:0000313" key="2">
    <source>
        <dbReference type="Ensembl" id="ENSSDUP00000032674.1"/>
    </source>
</evidence>
<organism evidence="2 3">
    <name type="scientific">Seriola dumerili</name>
    <name type="common">Greater amberjack</name>
    <name type="synonym">Caranx dumerili</name>
    <dbReference type="NCBI Taxonomy" id="41447"/>
    <lineage>
        <taxon>Eukaryota</taxon>
        <taxon>Metazoa</taxon>
        <taxon>Chordata</taxon>
        <taxon>Craniata</taxon>
        <taxon>Vertebrata</taxon>
        <taxon>Euteleostomi</taxon>
        <taxon>Actinopterygii</taxon>
        <taxon>Neopterygii</taxon>
        <taxon>Teleostei</taxon>
        <taxon>Neoteleostei</taxon>
        <taxon>Acanthomorphata</taxon>
        <taxon>Carangaria</taxon>
        <taxon>Carangiformes</taxon>
        <taxon>Carangidae</taxon>
        <taxon>Seriola</taxon>
    </lineage>
</organism>
<dbReference type="Gene3D" id="3.30.499.10">
    <property type="entry name" value="Aconitase, domain 3"/>
    <property type="match status" value="1"/>
</dbReference>
<sequence>LKWVVNYLCFLYLLETVCFAIGAARRRPDILDWQQQQSKAEVPFSQRESFSRTSLESQRVVSAMVDLAAMRDAVVPKHGVDPSLVNPKCPTDLIVFLFESYFHSAIQNAPNPGGGTVQTRARVLLVPHPPAFRPEGAHTVEQRGHQIENTPLPAFHLKPVSELW</sequence>
<accession>A0A3B4VQ50</accession>
<keyword evidence="1" id="KW-0408">Iron</keyword>
<dbReference type="Proteomes" id="UP000261420">
    <property type="component" value="Unplaced"/>
</dbReference>
<reference evidence="2" key="1">
    <citation type="submission" date="2025-08" db="UniProtKB">
        <authorList>
            <consortium name="Ensembl"/>
        </authorList>
    </citation>
    <scope>IDENTIFICATION</scope>
</reference>
<dbReference type="STRING" id="41447.ENSSDUP00000032674"/>
<reference evidence="2" key="2">
    <citation type="submission" date="2025-09" db="UniProtKB">
        <authorList>
            <consortium name="Ensembl"/>
        </authorList>
    </citation>
    <scope>IDENTIFICATION</scope>
</reference>
<dbReference type="Ensembl" id="ENSSDUT00000033234.1">
    <property type="protein sequence ID" value="ENSSDUP00000032674.1"/>
    <property type="gene ID" value="ENSSDUG00000023481.1"/>
</dbReference>
<name>A0A3B4VQ50_SERDU</name>
<evidence type="ECO:0000313" key="3">
    <source>
        <dbReference type="Proteomes" id="UP000261420"/>
    </source>
</evidence>
<protein>
    <submittedName>
        <fullName evidence="2">Uncharacterized protein</fullName>
    </submittedName>
</protein>
<evidence type="ECO:0000256" key="1">
    <source>
        <dbReference type="ARBA" id="ARBA00023004"/>
    </source>
</evidence>
<dbReference type="InterPro" id="IPR015931">
    <property type="entry name" value="Acnase/IPM_dHydase_lsu_aba_1/3"/>
</dbReference>
<keyword evidence="3" id="KW-1185">Reference proteome</keyword>
<dbReference type="AlphaFoldDB" id="A0A3B4VQ50"/>
<proteinExistence type="predicted"/>